<keyword evidence="3" id="KW-1003">Cell membrane</keyword>
<dbReference type="EMBL" id="CP034235">
    <property type="protein sequence ID" value="QGQ97773.1"/>
    <property type="molecule type" value="Genomic_DNA"/>
</dbReference>
<feature type="transmembrane region" description="Helical" evidence="7">
    <location>
        <begin position="73"/>
        <end position="100"/>
    </location>
</feature>
<reference evidence="10" key="1">
    <citation type="submission" date="2018-11" db="EMBL/GenBank/DDBJ databases">
        <title>Complete genome sequence of Paenibacillus sp. ML311-T8.</title>
        <authorList>
            <person name="Nam Y.-D."/>
            <person name="Kang J."/>
            <person name="Chung W.-H."/>
            <person name="Park Y.S."/>
        </authorList>
    </citation>
    <scope>NUCLEOTIDE SEQUENCE [LARGE SCALE GENOMIC DNA]</scope>
    <source>
        <strain evidence="10">ML311-T8</strain>
    </source>
</reference>
<dbReference type="GO" id="GO:0055085">
    <property type="term" value="P:transmembrane transport"/>
    <property type="evidence" value="ECO:0007669"/>
    <property type="project" value="InterPro"/>
</dbReference>
<evidence type="ECO:0000313" key="10">
    <source>
        <dbReference type="Proteomes" id="UP000426246"/>
    </source>
</evidence>
<dbReference type="InterPro" id="IPR035906">
    <property type="entry name" value="MetI-like_sf"/>
</dbReference>
<feature type="transmembrane region" description="Helical" evidence="7">
    <location>
        <begin position="12"/>
        <end position="35"/>
    </location>
</feature>
<keyword evidence="2 7" id="KW-0813">Transport</keyword>
<dbReference type="InterPro" id="IPR000515">
    <property type="entry name" value="MetI-like"/>
</dbReference>
<dbReference type="CDD" id="cd06261">
    <property type="entry name" value="TM_PBP2"/>
    <property type="match status" value="1"/>
</dbReference>
<keyword evidence="5 7" id="KW-1133">Transmembrane helix</keyword>
<evidence type="ECO:0000256" key="3">
    <source>
        <dbReference type="ARBA" id="ARBA00022475"/>
    </source>
</evidence>
<dbReference type="GO" id="GO:0005886">
    <property type="term" value="C:plasma membrane"/>
    <property type="evidence" value="ECO:0007669"/>
    <property type="project" value="UniProtKB-SubCell"/>
</dbReference>
<sequence length="281" mass="31870">MRRKHPIQNSINVAIFLFLSLLSIFNLYPLLYLLFSSFKNNTEIFYSNPFGFPHLLRVENYINAYKAFNMPLYFFNSALVTAVTVVATIFLALMFSYATARMKWRFAHVSRIYLLVGMFIPAQIVLLPIMIMERNLHIQSSYLAVIIPYVGFQLSFATLVFYGFMRSIPYELEESASIDGANTYLTFFRIIVPITMPAIATVAIFIFLFAWNEFLIALVMISKSSLQTIPLGLLNFSGQFTTDWGGKGAAMVIATLPTILVYFFFSEKVEQAMTVGAAVKG</sequence>
<evidence type="ECO:0000259" key="8">
    <source>
        <dbReference type="PROSITE" id="PS50928"/>
    </source>
</evidence>
<evidence type="ECO:0000256" key="7">
    <source>
        <dbReference type="RuleBase" id="RU363032"/>
    </source>
</evidence>
<dbReference type="Pfam" id="PF00528">
    <property type="entry name" value="BPD_transp_1"/>
    <property type="match status" value="1"/>
</dbReference>
<dbReference type="KEGG" id="ppsc:EHS13_24230"/>
<dbReference type="AlphaFoldDB" id="A0A6B8RQK9"/>
<dbReference type="SUPFAM" id="SSF161098">
    <property type="entry name" value="MetI-like"/>
    <property type="match status" value="1"/>
</dbReference>
<comment type="similarity">
    <text evidence="7">Belongs to the binding-protein-dependent transport system permease family.</text>
</comment>
<organism evidence="9 10">
    <name type="scientific">Paenibacillus psychroresistens</name>
    <dbReference type="NCBI Taxonomy" id="1778678"/>
    <lineage>
        <taxon>Bacteria</taxon>
        <taxon>Bacillati</taxon>
        <taxon>Bacillota</taxon>
        <taxon>Bacilli</taxon>
        <taxon>Bacillales</taxon>
        <taxon>Paenibacillaceae</taxon>
        <taxon>Paenibacillus</taxon>
    </lineage>
</organism>
<evidence type="ECO:0000256" key="5">
    <source>
        <dbReference type="ARBA" id="ARBA00022989"/>
    </source>
</evidence>
<evidence type="ECO:0000313" key="9">
    <source>
        <dbReference type="EMBL" id="QGQ97773.1"/>
    </source>
</evidence>
<comment type="subcellular location">
    <subcellularLocation>
        <location evidence="1 7">Cell membrane</location>
        <topology evidence="1 7">Multi-pass membrane protein</topology>
    </subcellularLocation>
</comment>
<protein>
    <submittedName>
        <fullName evidence="9">Carbohydrate ABC transporter permease</fullName>
    </submittedName>
</protein>
<dbReference type="Gene3D" id="1.10.3720.10">
    <property type="entry name" value="MetI-like"/>
    <property type="match status" value="1"/>
</dbReference>
<feature type="transmembrane region" description="Helical" evidence="7">
    <location>
        <begin position="112"/>
        <end position="131"/>
    </location>
</feature>
<dbReference type="PANTHER" id="PTHR43744:SF8">
    <property type="entry name" value="SN-GLYCEROL-3-PHOSPHATE TRANSPORT SYSTEM PERMEASE PROTEIN UGPE"/>
    <property type="match status" value="1"/>
</dbReference>
<gene>
    <name evidence="9" type="ORF">EHS13_24230</name>
</gene>
<feature type="transmembrane region" description="Helical" evidence="7">
    <location>
        <begin position="186"/>
        <end position="208"/>
    </location>
</feature>
<accession>A0A6B8RQK9</accession>
<proteinExistence type="inferred from homology"/>
<feature type="transmembrane region" description="Helical" evidence="7">
    <location>
        <begin position="248"/>
        <end position="265"/>
    </location>
</feature>
<feature type="transmembrane region" description="Helical" evidence="7">
    <location>
        <begin position="143"/>
        <end position="165"/>
    </location>
</feature>
<evidence type="ECO:0000256" key="2">
    <source>
        <dbReference type="ARBA" id="ARBA00022448"/>
    </source>
</evidence>
<keyword evidence="4 7" id="KW-0812">Transmembrane</keyword>
<keyword evidence="10" id="KW-1185">Reference proteome</keyword>
<name>A0A6B8RQK9_9BACL</name>
<evidence type="ECO:0000256" key="6">
    <source>
        <dbReference type="ARBA" id="ARBA00023136"/>
    </source>
</evidence>
<dbReference type="PROSITE" id="PS50928">
    <property type="entry name" value="ABC_TM1"/>
    <property type="match status" value="1"/>
</dbReference>
<keyword evidence="6 7" id="KW-0472">Membrane</keyword>
<dbReference type="PANTHER" id="PTHR43744">
    <property type="entry name" value="ABC TRANSPORTER PERMEASE PROTEIN MG189-RELATED-RELATED"/>
    <property type="match status" value="1"/>
</dbReference>
<evidence type="ECO:0000256" key="4">
    <source>
        <dbReference type="ARBA" id="ARBA00022692"/>
    </source>
</evidence>
<dbReference type="OrthoDB" id="187395at2"/>
<feature type="domain" description="ABC transmembrane type-1" evidence="8">
    <location>
        <begin position="74"/>
        <end position="265"/>
    </location>
</feature>
<dbReference type="Proteomes" id="UP000426246">
    <property type="component" value="Chromosome"/>
</dbReference>
<evidence type="ECO:0000256" key="1">
    <source>
        <dbReference type="ARBA" id="ARBA00004651"/>
    </source>
</evidence>